<dbReference type="InterPro" id="IPR001096">
    <property type="entry name" value="Peptidase_C13"/>
</dbReference>
<evidence type="ECO:0000313" key="2">
    <source>
        <dbReference type="EMBL" id="KER19016.1"/>
    </source>
</evidence>
<dbReference type="EMBL" id="KL597379">
    <property type="protein sequence ID" value="KER19016.1"/>
    <property type="molecule type" value="Genomic_DNA"/>
</dbReference>
<name>A0A074YW66_OPIVI</name>
<dbReference type="KEGG" id="ovi:T265_15699"/>
<sequence length="128" mass="14328">ANVFHTYHLLRANKLPAENIITFADIANNPENPFPGQVFHDTEHENIYKGVEIDYRGEEVNSEIFAKVLEGDTELEKQGKKVLKSGPGENVFIYYSGHGTIGYISFSNGKLSATQLNDILAKMRSKKV</sequence>
<reference evidence="2 3" key="1">
    <citation type="submission" date="2013-11" db="EMBL/GenBank/DDBJ databases">
        <title>Opisthorchis viverrini - life in the bile duct.</title>
        <authorList>
            <person name="Young N.D."/>
            <person name="Nagarajan N."/>
            <person name="Lin S.J."/>
            <person name="Korhonen P.K."/>
            <person name="Jex A.R."/>
            <person name="Hall R.S."/>
            <person name="Safavi-Hemami H."/>
            <person name="Kaewkong W."/>
            <person name="Bertrand D."/>
            <person name="Gao S."/>
            <person name="Seet Q."/>
            <person name="Wongkham S."/>
            <person name="Teh B.T."/>
            <person name="Wongkham C."/>
            <person name="Intapan P.M."/>
            <person name="Maleewong W."/>
            <person name="Yang X."/>
            <person name="Hu M."/>
            <person name="Wang Z."/>
            <person name="Hofmann A."/>
            <person name="Sternberg P.W."/>
            <person name="Tan P."/>
            <person name="Wang J."/>
            <person name="Gasser R.B."/>
        </authorList>
    </citation>
    <scope>NUCLEOTIDE SEQUENCE [LARGE SCALE GENOMIC DNA]</scope>
</reference>
<dbReference type="PANTHER" id="PTHR12000:SF42">
    <property type="entry name" value="LEGUMAIN"/>
    <property type="match status" value="1"/>
</dbReference>
<dbReference type="GO" id="GO:0004197">
    <property type="term" value="F:cysteine-type endopeptidase activity"/>
    <property type="evidence" value="ECO:0007669"/>
    <property type="project" value="TreeGrafter"/>
</dbReference>
<evidence type="ECO:0008006" key="4">
    <source>
        <dbReference type="Google" id="ProtNLM"/>
    </source>
</evidence>
<feature type="non-terminal residue" evidence="2">
    <location>
        <position position="1"/>
    </location>
</feature>
<proteinExistence type="inferred from homology"/>
<dbReference type="Pfam" id="PF01650">
    <property type="entry name" value="Peptidase_C13"/>
    <property type="match status" value="1"/>
</dbReference>
<dbReference type="Gene3D" id="3.40.50.1460">
    <property type="match status" value="1"/>
</dbReference>
<dbReference type="Proteomes" id="UP000054324">
    <property type="component" value="Unassembled WGS sequence"/>
</dbReference>
<organism evidence="2 3">
    <name type="scientific">Opisthorchis viverrini</name>
    <name type="common">Southeast Asian liver fluke</name>
    <dbReference type="NCBI Taxonomy" id="6198"/>
    <lineage>
        <taxon>Eukaryota</taxon>
        <taxon>Metazoa</taxon>
        <taxon>Spiralia</taxon>
        <taxon>Lophotrochozoa</taxon>
        <taxon>Platyhelminthes</taxon>
        <taxon>Trematoda</taxon>
        <taxon>Digenea</taxon>
        <taxon>Opisthorchiida</taxon>
        <taxon>Opisthorchiata</taxon>
        <taxon>Opisthorchiidae</taxon>
        <taxon>Opisthorchis</taxon>
    </lineage>
</organism>
<comment type="similarity">
    <text evidence="1">Belongs to the peptidase C13 family.</text>
</comment>
<gene>
    <name evidence="2" type="ORF">T265_15699</name>
</gene>
<evidence type="ECO:0000313" key="3">
    <source>
        <dbReference type="Proteomes" id="UP000054324"/>
    </source>
</evidence>
<dbReference type="AlphaFoldDB" id="A0A074YW66"/>
<dbReference type="RefSeq" id="XP_009177236.1">
    <property type="nucleotide sequence ID" value="XM_009178972.1"/>
</dbReference>
<dbReference type="PRINTS" id="PR00776">
    <property type="entry name" value="HEMOGLOBNASE"/>
</dbReference>
<protein>
    <recommendedName>
        <fullName evidence="4">Peptidase C13 family protein</fullName>
    </recommendedName>
</protein>
<accession>A0A074YW66</accession>
<dbReference type="GO" id="GO:0006624">
    <property type="term" value="P:vacuolar protein processing"/>
    <property type="evidence" value="ECO:0007669"/>
    <property type="project" value="TreeGrafter"/>
</dbReference>
<dbReference type="GO" id="GO:0005773">
    <property type="term" value="C:vacuole"/>
    <property type="evidence" value="ECO:0007669"/>
    <property type="project" value="GOC"/>
</dbReference>
<dbReference type="GO" id="GO:0051603">
    <property type="term" value="P:proteolysis involved in protein catabolic process"/>
    <property type="evidence" value="ECO:0007669"/>
    <property type="project" value="TreeGrafter"/>
</dbReference>
<dbReference type="CTD" id="20329864"/>
<dbReference type="OrthoDB" id="192611at2759"/>
<dbReference type="PANTHER" id="PTHR12000">
    <property type="entry name" value="HEMOGLOBINASE FAMILY MEMBER"/>
    <property type="match status" value="1"/>
</dbReference>
<dbReference type="GeneID" id="20329864"/>
<evidence type="ECO:0000256" key="1">
    <source>
        <dbReference type="ARBA" id="ARBA00009941"/>
    </source>
</evidence>
<keyword evidence="3" id="KW-1185">Reference proteome</keyword>